<dbReference type="PROSITE" id="PS50005">
    <property type="entry name" value="TPR"/>
    <property type="match status" value="1"/>
</dbReference>
<dbReference type="SMART" id="SM00028">
    <property type="entry name" value="TPR"/>
    <property type="match status" value="3"/>
</dbReference>
<dbReference type="Proteomes" id="UP001597214">
    <property type="component" value="Unassembled WGS sequence"/>
</dbReference>
<dbReference type="PANTHER" id="PTHR44943">
    <property type="entry name" value="CELLULOSE SYNTHASE OPERON PROTEIN C"/>
    <property type="match status" value="1"/>
</dbReference>
<evidence type="ECO:0000313" key="5">
    <source>
        <dbReference type="Proteomes" id="UP001597214"/>
    </source>
</evidence>
<name>A0ABW4LW30_9BACI</name>
<dbReference type="InterPro" id="IPR011990">
    <property type="entry name" value="TPR-like_helical_dom_sf"/>
</dbReference>
<evidence type="ECO:0000256" key="3">
    <source>
        <dbReference type="PROSITE-ProRule" id="PRU00339"/>
    </source>
</evidence>
<dbReference type="Gene3D" id="1.25.40.10">
    <property type="entry name" value="Tetratricopeptide repeat domain"/>
    <property type="match status" value="2"/>
</dbReference>
<evidence type="ECO:0000256" key="1">
    <source>
        <dbReference type="ARBA" id="ARBA00022737"/>
    </source>
</evidence>
<evidence type="ECO:0000313" key="4">
    <source>
        <dbReference type="EMBL" id="MFD1739384.1"/>
    </source>
</evidence>
<dbReference type="RefSeq" id="WP_377930615.1">
    <property type="nucleotide sequence ID" value="NZ_JBHUEM010000054.1"/>
</dbReference>
<protein>
    <submittedName>
        <fullName evidence="4">Tetratricopeptide repeat protein</fullName>
    </submittedName>
</protein>
<comment type="caution">
    <text evidence="4">The sequence shown here is derived from an EMBL/GenBank/DDBJ whole genome shotgun (WGS) entry which is preliminary data.</text>
</comment>
<dbReference type="SUPFAM" id="SSF48452">
    <property type="entry name" value="TPR-like"/>
    <property type="match status" value="1"/>
</dbReference>
<feature type="repeat" description="TPR" evidence="3">
    <location>
        <begin position="21"/>
        <end position="54"/>
    </location>
</feature>
<keyword evidence="5" id="KW-1185">Reference proteome</keyword>
<dbReference type="Pfam" id="PF13432">
    <property type="entry name" value="TPR_16"/>
    <property type="match status" value="1"/>
</dbReference>
<dbReference type="InterPro" id="IPR019734">
    <property type="entry name" value="TPR_rpt"/>
</dbReference>
<evidence type="ECO:0000256" key="2">
    <source>
        <dbReference type="ARBA" id="ARBA00022803"/>
    </source>
</evidence>
<accession>A0ABW4LW30</accession>
<keyword evidence="2 3" id="KW-0802">TPR repeat</keyword>
<organism evidence="4 5">
    <name type="scientific">Bacillus salitolerans</name>
    <dbReference type="NCBI Taxonomy" id="1437434"/>
    <lineage>
        <taxon>Bacteria</taxon>
        <taxon>Bacillati</taxon>
        <taxon>Bacillota</taxon>
        <taxon>Bacilli</taxon>
        <taxon>Bacillales</taxon>
        <taxon>Bacillaceae</taxon>
        <taxon>Bacillus</taxon>
    </lineage>
</organism>
<sequence>MSIHTEVRQQTAIVLPFHIDGEFFFKKGLRAYRSRQFDRAIQLLKRAHELEPEEPLILCQLAAVLSEVGQYQLSNEYLKIVIEELDPEMVECHYFISNNYAHLGLFYEAKKFAFKYLETEPDGEFAPDVEDLLEVLSIEADFEDDEDDIIFLQDHARDLMEAGEFKSAIEVLHELLEGHPNFWSAHNNLALSHFYLGETSKSLEILEDLLQKNPGNLHAMCNQLVIYYYLREDDKVDELIEQLKVVHPMLMEHRYKLGASFGMVGKYELSLPWLLSLKKSGFEGDPTFYYWLSYAAFYTNHEQLARHCWSKVISMEPKKEGSAPWEQPNIE</sequence>
<gene>
    <name evidence="4" type="ORF">ACFSCX_23150</name>
</gene>
<reference evidence="5" key="1">
    <citation type="journal article" date="2019" name="Int. J. Syst. Evol. Microbiol.">
        <title>The Global Catalogue of Microorganisms (GCM) 10K type strain sequencing project: providing services to taxonomists for standard genome sequencing and annotation.</title>
        <authorList>
            <consortium name="The Broad Institute Genomics Platform"/>
            <consortium name="The Broad Institute Genome Sequencing Center for Infectious Disease"/>
            <person name="Wu L."/>
            <person name="Ma J."/>
        </authorList>
    </citation>
    <scope>NUCLEOTIDE SEQUENCE [LARGE SCALE GENOMIC DNA]</scope>
    <source>
        <strain evidence="5">CCUG 49339</strain>
    </source>
</reference>
<keyword evidence="1" id="KW-0677">Repeat</keyword>
<dbReference type="InterPro" id="IPR051685">
    <property type="entry name" value="Ycf3/AcsC/BcsC/TPR_MFPF"/>
</dbReference>
<dbReference type="EMBL" id="JBHUEM010000054">
    <property type="protein sequence ID" value="MFD1739384.1"/>
    <property type="molecule type" value="Genomic_DNA"/>
</dbReference>
<dbReference type="PANTHER" id="PTHR44943:SF8">
    <property type="entry name" value="TPR REPEAT-CONTAINING PROTEIN MJ0263"/>
    <property type="match status" value="1"/>
</dbReference>
<proteinExistence type="predicted"/>